<feature type="domain" description="AB hydrolase-1" evidence="1">
    <location>
        <begin position="58"/>
        <end position="277"/>
    </location>
</feature>
<evidence type="ECO:0000313" key="2">
    <source>
        <dbReference type="EMBL" id="KAK7692379.1"/>
    </source>
</evidence>
<organism evidence="2 3">
    <name type="scientific">Cerrena zonata</name>
    <dbReference type="NCBI Taxonomy" id="2478898"/>
    <lineage>
        <taxon>Eukaryota</taxon>
        <taxon>Fungi</taxon>
        <taxon>Dikarya</taxon>
        <taxon>Basidiomycota</taxon>
        <taxon>Agaricomycotina</taxon>
        <taxon>Agaricomycetes</taxon>
        <taxon>Polyporales</taxon>
        <taxon>Cerrenaceae</taxon>
        <taxon>Cerrena</taxon>
    </lineage>
</organism>
<accession>A0AAW0GS67</accession>
<keyword evidence="3" id="KW-1185">Reference proteome</keyword>
<protein>
    <recommendedName>
        <fullName evidence="1">AB hydrolase-1 domain-containing protein</fullName>
    </recommendedName>
</protein>
<dbReference type="PANTHER" id="PTHR43433">
    <property type="entry name" value="HYDROLASE, ALPHA/BETA FOLD FAMILY PROTEIN"/>
    <property type="match status" value="1"/>
</dbReference>
<evidence type="ECO:0000259" key="1">
    <source>
        <dbReference type="Pfam" id="PF00561"/>
    </source>
</evidence>
<dbReference type="PANTHER" id="PTHR43433:SF4">
    <property type="entry name" value="NON-HEME CHLOROPEROXIDASE-RELATED"/>
    <property type="match status" value="1"/>
</dbReference>
<dbReference type="Proteomes" id="UP001385951">
    <property type="component" value="Unassembled WGS sequence"/>
</dbReference>
<comment type="caution">
    <text evidence="2">The sequence shown here is derived from an EMBL/GenBank/DDBJ whole genome shotgun (WGS) entry which is preliminary data.</text>
</comment>
<dbReference type="PRINTS" id="PR00111">
    <property type="entry name" value="ABHYDROLASE"/>
</dbReference>
<dbReference type="EMBL" id="JASBNA010000004">
    <property type="protein sequence ID" value="KAK7692379.1"/>
    <property type="molecule type" value="Genomic_DNA"/>
</dbReference>
<evidence type="ECO:0000313" key="3">
    <source>
        <dbReference type="Proteomes" id="UP001385951"/>
    </source>
</evidence>
<gene>
    <name evidence="2" type="ORF">QCA50_004004</name>
</gene>
<reference evidence="2 3" key="1">
    <citation type="submission" date="2022-09" db="EMBL/GenBank/DDBJ databases">
        <authorList>
            <person name="Palmer J.M."/>
        </authorList>
    </citation>
    <scope>NUCLEOTIDE SEQUENCE [LARGE SCALE GENOMIC DNA]</scope>
    <source>
        <strain evidence="2 3">DSM 7382</strain>
    </source>
</reference>
<dbReference type="AlphaFoldDB" id="A0AAW0GS67"/>
<dbReference type="InterPro" id="IPR000073">
    <property type="entry name" value="AB_hydrolase_1"/>
</dbReference>
<dbReference type="SUPFAM" id="SSF53474">
    <property type="entry name" value="alpha/beta-Hydrolases"/>
    <property type="match status" value="1"/>
</dbReference>
<proteinExistence type="predicted"/>
<dbReference type="InterPro" id="IPR029058">
    <property type="entry name" value="AB_hydrolase_fold"/>
</dbReference>
<dbReference type="InterPro" id="IPR050471">
    <property type="entry name" value="AB_hydrolase"/>
</dbReference>
<sequence>MTAPSFPPSVFHSMEALPSESILRKLYPDDVYPNGEYYTSPNGRVRYWLLGPPDGDKVVLIHGISVPALAYKNIGPFLAEKGLRVLLYDLHGRGYSEAPKRVLETSDYAVQLALLLQYVGWDSAKVVGFSMGGGITAAFTSLFPHLVDGKVVFIASAGLIEIPVGEDGNIRAPNRPKGSANPNLPALELRNLQGELLPGFQELLAHDMQYGPITGLDNAFKSLKDIETKGGKLQVLIIHGSQDDIVPVTEALKIKERVPQAEVVQIEDANHYLVIEDEHWLKVATSIATFLAN</sequence>
<name>A0AAW0GS67_9APHY</name>
<dbReference type="Gene3D" id="3.40.50.1820">
    <property type="entry name" value="alpha/beta hydrolase"/>
    <property type="match status" value="1"/>
</dbReference>
<dbReference type="Pfam" id="PF00561">
    <property type="entry name" value="Abhydrolase_1"/>
    <property type="match status" value="1"/>
</dbReference>